<dbReference type="OrthoDB" id="9761723at2"/>
<keyword evidence="2" id="KW-1185">Reference proteome</keyword>
<gene>
    <name evidence="1" type="ORF">SAMN05444414_1257</name>
</gene>
<dbReference type="AlphaFoldDB" id="A0A1M7CFM2"/>
<organism evidence="1 2">
    <name type="scientific">Roseovarius marisflavi</name>
    <dbReference type="NCBI Taxonomy" id="1054996"/>
    <lineage>
        <taxon>Bacteria</taxon>
        <taxon>Pseudomonadati</taxon>
        <taxon>Pseudomonadota</taxon>
        <taxon>Alphaproteobacteria</taxon>
        <taxon>Rhodobacterales</taxon>
        <taxon>Roseobacteraceae</taxon>
        <taxon>Roseovarius</taxon>
    </lineage>
</organism>
<proteinExistence type="predicted"/>
<protein>
    <recommendedName>
        <fullName evidence="3">SGNH/GDSL hydrolase family protein</fullName>
    </recommendedName>
</protein>
<evidence type="ECO:0000313" key="1">
    <source>
        <dbReference type="EMBL" id="SHL65946.1"/>
    </source>
</evidence>
<reference evidence="2" key="1">
    <citation type="submission" date="2016-11" db="EMBL/GenBank/DDBJ databases">
        <authorList>
            <person name="Varghese N."/>
            <person name="Submissions S."/>
        </authorList>
    </citation>
    <scope>NUCLEOTIDE SEQUENCE [LARGE SCALE GENOMIC DNA]</scope>
    <source>
        <strain evidence="2">DSM 29327</strain>
    </source>
</reference>
<sequence>MSIVIYGSNSVFRRLLRRLRRHRLNRFDNSTFLKYVAGKSYAFQENSEHIETLALRDSHADYGLFTPEFPGSFNLGLTSGDLYTAFQLYSTHHKKLRNLRRVVLFFGVFSPGFSLINTSERYRTVAYKYYLSVPYQDRSCINKLAEMRIVQKCRKISSEEFSEGQFGYKKKTFFLEDVDVEKRAAVHLKENRRHQNQLIWLERLLQLISLNKHSLYIVIPPARSDYRACLPSKHELFKDLYSIKLENTKIIDCFEGNVVGDEGMGDTDHPNEEGAIKLTKYLRQIIAEIEGSA</sequence>
<dbReference type="RefSeq" id="WP_139279383.1">
    <property type="nucleotide sequence ID" value="NZ_FRBN01000025.1"/>
</dbReference>
<name>A0A1M7CFM2_9RHOB</name>
<dbReference type="STRING" id="1054996.SAMN05444414_1257"/>
<dbReference type="Proteomes" id="UP000184191">
    <property type="component" value="Unassembled WGS sequence"/>
</dbReference>
<evidence type="ECO:0008006" key="3">
    <source>
        <dbReference type="Google" id="ProtNLM"/>
    </source>
</evidence>
<evidence type="ECO:0000313" key="2">
    <source>
        <dbReference type="Proteomes" id="UP000184191"/>
    </source>
</evidence>
<accession>A0A1M7CFM2</accession>
<dbReference type="EMBL" id="FRBN01000025">
    <property type="protein sequence ID" value="SHL65946.1"/>
    <property type="molecule type" value="Genomic_DNA"/>
</dbReference>